<dbReference type="Pfam" id="PF13377">
    <property type="entry name" value="Peripla_BP_3"/>
    <property type="match status" value="1"/>
</dbReference>
<dbReference type="Pfam" id="PF12833">
    <property type="entry name" value="HTH_18"/>
    <property type="match status" value="1"/>
</dbReference>
<feature type="domain" description="HTH araC/xylS-type" evidence="4">
    <location>
        <begin position="283"/>
        <end position="381"/>
    </location>
</feature>
<dbReference type="EMBL" id="JAKZGO010000019">
    <property type="protein sequence ID" value="MCH7415265.1"/>
    <property type="molecule type" value="Genomic_DNA"/>
</dbReference>
<dbReference type="InterPro" id="IPR009057">
    <property type="entry name" value="Homeodomain-like_sf"/>
</dbReference>
<proteinExistence type="predicted"/>
<dbReference type="GO" id="GO:0003677">
    <property type="term" value="F:DNA binding"/>
    <property type="evidence" value="ECO:0007669"/>
    <property type="project" value="UniProtKB-KW"/>
</dbReference>
<dbReference type="InterPro" id="IPR028082">
    <property type="entry name" value="Peripla_BP_I"/>
</dbReference>
<dbReference type="Proteomes" id="UP001165430">
    <property type="component" value="Unassembled WGS sequence"/>
</dbReference>
<evidence type="ECO:0000313" key="6">
    <source>
        <dbReference type="Proteomes" id="UP001165430"/>
    </source>
</evidence>
<evidence type="ECO:0000259" key="4">
    <source>
        <dbReference type="PROSITE" id="PS01124"/>
    </source>
</evidence>
<keyword evidence="2 5" id="KW-0238">DNA-binding</keyword>
<sequence length="397" mass="45594">MYKVILLLDFAEEYSKSLLKGISRYSSEFGPWSYCRMPLFYRETMGTKGIIDWANDWGAHGIIGQLYNEMESEFLDSGIPVIVQDFKERFRKIPNITGSYRETGKLGADYFLKKGYYHFAFYGFNNIVWSRERAEGYEKAINEAGYQVHYFEHVKARSTDVWFYKSNSLSNWLLNLPKPIALMACDDNQGGHITEACKQIGIRIPQDIAVLGVDNDVMLCELSDPPLSSISLDIEYGGYQTAQILAEMIKNKSQFNRDIIVPPLKVVTRSSTDIYASANGYVAKTLDFIHKNIDKSLQVDEVVKEVPMSRRSLEKLFLEITGKPIYKYISDLRIEKVAEKLAETDLTIFEIALDMGLPDSKNISRQFKQVMGCTPVEYRRQEMQKNRLEVFSEASDF</sequence>
<gene>
    <name evidence="5" type="ORF">MM213_17325</name>
</gene>
<dbReference type="InterPro" id="IPR046335">
    <property type="entry name" value="LacI/GalR-like_sensor"/>
</dbReference>
<dbReference type="InterPro" id="IPR018060">
    <property type="entry name" value="HTH_AraC"/>
</dbReference>
<evidence type="ECO:0000313" key="5">
    <source>
        <dbReference type="EMBL" id="MCH7415265.1"/>
    </source>
</evidence>
<dbReference type="SUPFAM" id="SSF46689">
    <property type="entry name" value="Homeodomain-like"/>
    <property type="match status" value="1"/>
</dbReference>
<dbReference type="Gene3D" id="3.40.50.2300">
    <property type="match status" value="2"/>
</dbReference>
<keyword evidence="6" id="KW-1185">Reference proteome</keyword>
<comment type="caution">
    <text evidence="5">The sequence shown here is derived from an EMBL/GenBank/DDBJ whole genome shotgun (WGS) entry which is preliminary data.</text>
</comment>
<dbReference type="SUPFAM" id="SSF53822">
    <property type="entry name" value="Periplasmic binding protein-like I"/>
    <property type="match status" value="1"/>
</dbReference>
<dbReference type="CDD" id="cd01543">
    <property type="entry name" value="PBP1_XylR"/>
    <property type="match status" value="1"/>
</dbReference>
<protein>
    <submittedName>
        <fullName evidence="5">DNA-binding transcriptional regulator</fullName>
    </submittedName>
</protein>
<accession>A0ABS9VFN6</accession>
<evidence type="ECO:0000256" key="2">
    <source>
        <dbReference type="ARBA" id="ARBA00023125"/>
    </source>
</evidence>
<keyword evidence="3" id="KW-0804">Transcription</keyword>
<evidence type="ECO:0000256" key="1">
    <source>
        <dbReference type="ARBA" id="ARBA00023015"/>
    </source>
</evidence>
<dbReference type="Gene3D" id="1.10.10.60">
    <property type="entry name" value="Homeodomain-like"/>
    <property type="match status" value="1"/>
</dbReference>
<evidence type="ECO:0000256" key="3">
    <source>
        <dbReference type="ARBA" id="ARBA00023163"/>
    </source>
</evidence>
<organism evidence="5 6">
    <name type="scientific">Belliella alkalica</name>
    <dbReference type="NCBI Taxonomy" id="1730871"/>
    <lineage>
        <taxon>Bacteria</taxon>
        <taxon>Pseudomonadati</taxon>
        <taxon>Bacteroidota</taxon>
        <taxon>Cytophagia</taxon>
        <taxon>Cytophagales</taxon>
        <taxon>Cyclobacteriaceae</taxon>
        <taxon>Belliella</taxon>
    </lineage>
</organism>
<dbReference type="PROSITE" id="PS01124">
    <property type="entry name" value="HTH_ARAC_FAMILY_2"/>
    <property type="match status" value="1"/>
</dbReference>
<dbReference type="PANTHER" id="PTHR30146">
    <property type="entry name" value="LACI-RELATED TRANSCRIPTIONAL REPRESSOR"/>
    <property type="match status" value="1"/>
</dbReference>
<reference evidence="5" key="1">
    <citation type="submission" date="2022-03" db="EMBL/GenBank/DDBJ databases">
        <title>De novo assembled genomes of Belliella spp. (Cyclobacteriaceae) strains.</title>
        <authorList>
            <person name="Szabo A."/>
            <person name="Korponai K."/>
            <person name="Felfoldi T."/>
        </authorList>
    </citation>
    <scope>NUCLEOTIDE SEQUENCE</scope>
    <source>
        <strain evidence="5">DSM 111903</strain>
    </source>
</reference>
<name>A0ABS9VFN6_9BACT</name>
<dbReference type="PANTHER" id="PTHR30146:SF24">
    <property type="entry name" value="XYLOSE OPERON REGULATORY PROTEIN"/>
    <property type="match status" value="1"/>
</dbReference>
<dbReference type="RefSeq" id="WP_241414156.1">
    <property type="nucleotide sequence ID" value="NZ_JAKZGO010000019.1"/>
</dbReference>
<keyword evidence="1" id="KW-0805">Transcription regulation</keyword>
<dbReference type="SMART" id="SM00342">
    <property type="entry name" value="HTH_ARAC"/>
    <property type="match status" value="1"/>
</dbReference>